<dbReference type="PANTHER" id="PTHR30349">
    <property type="entry name" value="PHAGE INTEGRASE-RELATED"/>
    <property type="match status" value="1"/>
</dbReference>
<dbReference type="InterPro" id="IPR013762">
    <property type="entry name" value="Integrase-like_cat_sf"/>
</dbReference>
<feature type="domain" description="Tyr recombinase" evidence="2">
    <location>
        <begin position="217"/>
        <end position="409"/>
    </location>
</feature>
<proteinExistence type="predicted"/>
<evidence type="ECO:0000256" key="1">
    <source>
        <dbReference type="ARBA" id="ARBA00023172"/>
    </source>
</evidence>
<dbReference type="EMBL" id="VOXD01000035">
    <property type="protein sequence ID" value="TXF87549.1"/>
    <property type="molecule type" value="Genomic_DNA"/>
</dbReference>
<dbReference type="InterPro" id="IPR011010">
    <property type="entry name" value="DNA_brk_join_enz"/>
</dbReference>
<keyword evidence="4" id="KW-1185">Reference proteome</keyword>
<evidence type="ECO:0000313" key="4">
    <source>
        <dbReference type="Proteomes" id="UP000321907"/>
    </source>
</evidence>
<dbReference type="Proteomes" id="UP000321907">
    <property type="component" value="Unassembled WGS sequence"/>
</dbReference>
<name>A0A5C7FNG1_9BACT</name>
<organism evidence="3 4">
    <name type="scientific">Neolewinella aurantiaca</name>
    <dbReference type="NCBI Taxonomy" id="2602767"/>
    <lineage>
        <taxon>Bacteria</taxon>
        <taxon>Pseudomonadati</taxon>
        <taxon>Bacteroidota</taxon>
        <taxon>Saprospiria</taxon>
        <taxon>Saprospirales</taxon>
        <taxon>Lewinellaceae</taxon>
        <taxon>Neolewinella</taxon>
    </lineage>
</organism>
<dbReference type="PROSITE" id="PS51898">
    <property type="entry name" value="TYR_RECOMBINASE"/>
    <property type="match status" value="1"/>
</dbReference>
<dbReference type="GO" id="GO:0015074">
    <property type="term" value="P:DNA integration"/>
    <property type="evidence" value="ECO:0007669"/>
    <property type="project" value="InterPro"/>
</dbReference>
<comment type="caution">
    <text evidence="3">The sequence shown here is derived from an EMBL/GenBank/DDBJ whole genome shotgun (WGS) entry which is preliminary data.</text>
</comment>
<dbReference type="AlphaFoldDB" id="A0A5C7FNG1"/>
<evidence type="ECO:0000313" key="3">
    <source>
        <dbReference type="EMBL" id="TXF87549.1"/>
    </source>
</evidence>
<reference evidence="3 4" key="1">
    <citation type="submission" date="2019-08" db="EMBL/GenBank/DDBJ databases">
        <title>Lewinella sp. strain SSH13 Genome sequencing and assembly.</title>
        <authorList>
            <person name="Kim I."/>
        </authorList>
    </citation>
    <scope>NUCLEOTIDE SEQUENCE [LARGE SCALE GENOMIC DNA]</scope>
    <source>
        <strain evidence="3 4">SSH13</strain>
    </source>
</reference>
<accession>A0A5C7FNG1</accession>
<dbReference type="InterPro" id="IPR002104">
    <property type="entry name" value="Integrase_catalytic"/>
</dbReference>
<dbReference type="OrthoDB" id="1094492at2"/>
<dbReference type="GO" id="GO:0006310">
    <property type="term" value="P:DNA recombination"/>
    <property type="evidence" value="ECO:0007669"/>
    <property type="project" value="UniProtKB-KW"/>
</dbReference>
<dbReference type="SUPFAM" id="SSF56349">
    <property type="entry name" value="DNA breaking-rejoining enzymes"/>
    <property type="match status" value="1"/>
</dbReference>
<dbReference type="PANTHER" id="PTHR30349:SF64">
    <property type="entry name" value="PROPHAGE INTEGRASE INTD-RELATED"/>
    <property type="match status" value="1"/>
</dbReference>
<dbReference type="GO" id="GO:0003677">
    <property type="term" value="F:DNA binding"/>
    <property type="evidence" value="ECO:0007669"/>
    <property type="project" value="InterPro"/>
</dbReference>
<gene>
    <name evidence="3" type="ORF">FUA23_18335</name>
</gene>
<keyword evidence="1" id="KW-0233">DNA recombination</keyword>
<evidence type="ECO:0000259" key="2">
    <source>
        <dbReference type="PROSITE" id="PS51898"/>
    </source>
</evidence>
<dbReference type="RefSeq" id="WP_147932224.1">
    <property type="nucleotide sequence ID" value="NZ_VOXD01000035.1"/>
</dbReference>
<dbReference type="Gene3D" id="1.10.443.10">
    <property type="entry name" value="Intergrase catalytic core"/>
    <property type="match status" value="1"/>
</dbReference>
<dbReference type="InterPro" id="IPR050090">
    <property type="entry name" value="Tyrosine_recombinase_XerCD"/>
</dbReference>
<protein>
    <submittedName>
        <fullName evidence="3">Tyrosine-type recombinase/integrase</fullName>
    </submittedName>
</protein>
<sequence>MINIYLRLDQSTTLKRGDHPVVLMVTWGTNVRRKRLKGFSCKKKSWDFENHCFLHSERKNELLKAYEKKAWRIADYMDEWDYKHFVKELNRSEEQKEPTHKKLFSYLQELEQYYFDNDQVSYSNDFKGLTSFLKKCFKKDMRLQDFGDRELKLILKKMDEKEIKGWNYLKTLKTALCEAMQGGFLKPEECPIKTQYSPRGYNINKRHAKSSKKIKKNRIKDMTEEEKEMVVDFFNTADIPPTQKKHLAYWVLGYKLFGVNFIDLAYLKWEDINNQYWKYKRSKTGVGSASGKPVPEAAMKILKQYDTGGKYILDVLNGYDDSADRIHTRLRNYRANMRRTFRVLSKRINFTDDRYITWYTTRYTSITLTIEKGVDLNVVKTLADHSSIKTTSKYVGIVRDRDRLKEAMDLL</sequence>
<dbReference type="Pfam" id="PF00589">
    <property type="entry name" value="Phage_integrase"/>
    <property type="match status" value="1"/>
</dbReference>